<reference evidence="1" key="1">
    <citation type="journal article" date="2022" name="bioRxiv">
        <title>Sequencing and chromosome-scale assembly of the giantPleurodeles waltlgenome.</title>
        <authorList>
            <person name="Brown T."/>
            <person name="Elewa A."/>
            <person name="Iarovenko S."/>
            <person name="Subramanian E."/>
            <person name="Araus A.J."/>
            <person name="Petzold A."/>
            <person name="Susuki M."/>
            <person name="Suzuki K.-i.T."/>
            <person name="Hayashi T."/>
            <person name="Toyoda A."/>
            <person name="Oliveira C."/>
            <person name="Osipova E."/>
            <person name="Leigh N.D."/>
            <person name="Simon A."/>
            <person name="Yun M.H."/>
        </authorList>
    </citation>
    <scope>NUCLEOTIDE SEQUENCE</scope>
    <source>
        <strain evidence="1">20211129_DDA</strain>
        <tissue evidence="1">Liver</tissue>
    </source>
</reference>
<dbReference type="Proteomes" id="UP001066276">
    <property type="component" value="Chromosome 6"/>
</dbReference>
<dbReference type="AlphaFoldDB" id="A0AAV7QV78"/>
<name>A0AAV7QV78_PLEWA</name>
<dbReference type="EMBL" id="JANPWB010000010">
    <property type="protein sequence ID" value="KAJ1144432.1"/>
    <property type="molecule type" value="Genomic_DNA"/>
</dbReference>
<accession>A0AAV7QV78</accession>
<sequence>MEGTNVEGAEPVCFNNNSIAICDNTFGATVGAVSAVEVRVNYLQFMEKVPRNDCWMDRKQNPELVVPTEQFENLQTESQARCVASLCFKTMAQQKKCAMHDNAKQRHRDF</sequence>
<gene>
    <name evidence="1" type="ORF">NDU88_010731</name>
</gene>
<evidence type="ECO:0000313" key="1">
    <source>
        <dbReference type="EMBL" id="KAJ1144432.1"/>
    </source>
</evidence>
<comment type="caution">
    <text evidence="1">The sequence shown here is derived from an EMBL/GenBank/DDBJ whole genome shotgun (WGS) entry which is preliminary data.</text>
</comment>
<proteinExistence type="predicted"/>
<protein>
    <submittedName>
        <fullName evidence="1">Uncharacterized protein</fullName>
    </submittedName>
</protein>
<organism evidence="1 2">
    <name type="scientific">Pleurodeles waltl</name>
    <name type="common">Iberian ribbed newt</name>
    <dbReference type="NCBI Taxonomy" id="8319"/>
    <lineage>
        <taxon>Eukaryota</taxon>
        <taxon>Metazoa</taxon>
        <taxon>Chordata</taxon>
        <taxon>Craniata</taxon>
        <taxon>Vertebrata</taxon>
        <taxon>Euteleostomi</taxon>
        <taxon>Amphibia</taxon>
        <taxon>Batrachia</taxon>
        <taxon>Caudata</taxon>
        <taxon>Salamandroidea</taxon>
        <taxon>Salamandridae</taxon>
        <taxon>Pleurodelinae</taxon>
        <taxon>Pleurodeles</taxon>
    </lineage>
</organism>
<keyword evidence="2" id="KW-1185">Reference proteome</keyword>
<evidence type="ECO:0000313" key="2">
    <source>
        <dbReference type="Proteomes" id="UP001066276"/>
    </source>
</evidence>